<proteinExistence type="predicted"/>
<organism evidence="1">
    <name type="scientific">freshwater metagenome</name>
    <dbReference type="NCBI Taxonomy" id="449393"/>
    <lineage>
        <taxon>unclassified sequences</taxon>
        <taxon>metagenomes</taxon>
        <taxon>ecological metagenomes</taxon>
    </lineage>
</organism>
<gene>
    <name evidence="1" type="ORF">UFOPK2373_00212</name>
</gene>
<dbReference type="EMBL" id="CAEZXL010000021">
    <property type="protein sequence ID" value="CAB4680481.1"/>
    <property type="molecule type" value="Genomic_DNA"/>
</dbReference>
<protein>
    <submittedName>
        <fullName evidence="1">Unannotated protein</fullName>
    </submittedName>
</protein>
<sequence>MFRKFLAIALALPLFSIGLTAANAAATPWSENFDSMSSYTGIDFDGNTTSLVTDQPAGQGFTSGKAIKMDNQGAAWAGTKFVLPGTSSFISNANATASISVYSPDALDRCFLLKLEGNGPSIERIVHVTSGWQTLNINYAADYNQSKNYNVVALMPNLAGVGCGTWSAGKALTTWYVDNISFPGARDSAEVIVPENRSTPQVLIDYETNDTSGAKIDFGGNSSSIVTNAPEGGSVSSTKALKIVTNSPDWSGTTLITKSSMASLISQSAMGVKANIWSPVAGKLIMIKLESTVHPSQVVEVRQTSVAGWKTYTFDFTVGGNLELDYPKASIFVDFLSTTKSDNPWYVDDISFNGAASACVAAGCDNGGGGNGGGGNGGGDVDLSNYTAPSTLVTFESDDELGALTAAEAMPDHPQGVFGGGLASIVPAPLNSDRGRALAITKSGEQWTGVNVVVDTTSAVRYTDADNSKVTFNFYSPKANSPTAVQLFHGDANVELVQYAPQGWSTMTFDFATVQGWSANTAYDKVVIFPDFQIPVSTPADVYYVDDIGINGATTTPVVPAAPVLVKPAVTKAASIASKTPKVGVTITLTKGTYSGSATITYKYSWYRCTVKGATATTAKPLASAKCTLIAGKTATTYKLVTADKGKYIRATVTATNSKGSAYSTTKTTTVKVG</sequence>
<name>A0A6J6N1L2_9ZZZZ</name>
<accession>A0A6J6N1L2</accession>
<evidence type="ECO:0000313" key="1">
    <source>
        <dbReference type="EMBL" id="CAB4680481.1"/>
    </source>
</evidence>
<dbReference type="AlphaFoldDB" id="A0A6J6N1L2"/>
<dbReference type="Gene3D" id="2.60.40.2700">
    <property type="match status" value="1"/>
</dbReference>
<reference evidence="1" key="1">
    <citation type="submission" date="2020-05" db="EMBL/GenBank/DDBJ databases">
        <authorList>
            <person name="Chiriac C."/>
            <person name="Salcher M."/>
            <person name="Ghai R."/>
            <person name="Kavagutti S V."/>
        </authorList>
    </citation>
    <scope>NUCLEOTIDE SEQUENCE</scope>
</reference>